<protein>
    <submittedName>
        <fullName evidence="2">Uncharacterized protein</fullName>
    </submittedName>
</protein>
<evidence type="ECO:0000313" key="2">
    <source>
        <dbReference type="EMBL" id="CAA9997452.1"/>
    </source>
</evidence>
<evidence type="ECO:0000313" key="3">
    <source>
        <dbReference type="Proteomes" id="UP000479000"/>
    </source>
</evidence>
<feature type="non-terminal residue" evidence="2">
    <location>
        <position position="211"/>
    </location>
</feature>
<reference evidence="2 3" key="1">
    <citation type="submission" date="2020-02" db="EMBL/GenBank/DDBJ databases">
        <authorList>
            <person name="Ferguson B K."/>
        </authorList>
    </citation>
    <scope>NUCLEOTIDE SEQUENCE [LARGE SCALE GENOMIC DNA]</scope>
</reference>
<feature type="region of interest" description="Disordered" evidence="1">
    <location>
        <begin position="99"/>
        <end position="151"/>
    </location>
</feature>
<dbReference type="OrthoDB" id="79687at2759"/>
<name>A0A6H5G403_9HEMI</name>
<dbReference type="Proteomes" id="UP000479000">
    <property type="component" value="Unassembled WGS sequence"/>
</dbReference>
<feature type="compositionally biased region" description="Gly residues" evidence="1">
    <location>
        <begin position="108"/>
        <end position="117"/>
    </location>
</feature>
<proteinExistence type="predicted"/>
<organism evidence="2 3">
    <name type="scientific">Nesidiocoris tenuis</name>
    <dbReference type="NCBI Taxonomy" id="355587"/>
    <lineage>
        <taxon>Eukaryota</taxon>
        <taxon>Metazoa</taxon>
        <taxon>Ecdysozoa</taxon>
        <taxon>Arthropoda</taxon>
        <taxon>Hexapoda</taxon>
        <taxon>Insecta</taxon>
        <taxon>Pterygota</taxon>
        <taxon>Neoptera</taxon>
        <taxon>Paraneoptera</taxon>
        <taxon>Hemiptera</taxon>
        <taxon>Heteroptera</taxon>
        <taxon>Panheteroptera</taxon>
        <taxon>Cimicomorpha</taxon>
        <taxon>Miridae</taxon>
        <taxon>Dicyphina</taxon>
        <taxon>Nesidiocoris</taxon>
    </lineage>
</organism>
<sequence length="211" mass="22424">MEEKACRRWTAGWIGVSSKNHNSMPLVNTRRTACIDVLFFLFPSSFRGFHCPADSGVLGGWWFGGSPSSPDSNFLRVVNAFPNRRLSDNTLMTPKIRIAPSCASSPGGTPGTPGSGGLPIRRHSSIGPQERRGSTINLSPPTLARSMIGGSMPNTSSSVPFLLSSSMQSIRSRRPSACLSSSGGSGLLQQLGSGMVRQLSSQQVNNGRAFP</sequence>
<accession>A0A6H5G403</accession>
<keyword evidence="3" id="KW-1185">Reference proteome</keyword>
<evidence type="ECO:0000256" key="1">
    <source>
        <dbReference type="SAM" id="MobiDB-lite"/>
    </source>
</evidence>
<gene>
    <name evidence="2" type="ORF">NTEN_LOCUS3754</name>
</gene>
<dbReference type="AlphaFoldDB" id="A0A6H5G403"/>
<dbReference type="EMBL" id="CADCXU010005816">
    <property type="protein sequence ID" value="CAA9997452.1"/>
    <property type="molecule type" value="Genomic_DNA"/>
</dbReference>